<keyword evidence="8 16" id="KW-0418">Kinase</keyword>
<feature type="domain" description="Protein kinase" evidence="15">
    <location>
        <begin position="403"/>
        <end position="691"/>
    </location>
</feature>
<feature type="region of interest" description="Disordered" evidence="14">
    <location>
        <begin position="714"/>
        <end position="733"/>
    </location>
</feature>
<evidence type="ECO:0000256" key="10">
    <source>
        <dbReference type="ARBA" id="ARBA00023306"/>
    </source>
</evidence>
<organism evidence="16">
    <name type="scientific">Triatoma infestans</name>
    <name type="common">Assassin bug</name>
    <dbReference type="NCBI Taxonomy" id="30076"/>
    <lineage>
        <taxon>Eukaryota</taxon>
        <taxon>Metazoa</taxon>
        <taxon>Ecdysozoa</taxon>
        <taxon>Arthropoda</taxon>
        <taxon>Hexapoda</taxon>
        <taxon>Insecta</taxon>
        <taxon>Pterygota</taxon>
        <taxon>Neoptera</taxon>
        <taxon>Paraneoptera</taxon>
        <taxon>Hemiptera</taxon>
        <taxon>Heteroptera</taxon>
        <taxon>Panheteroptera</taxon>
        <taxon>Cimicomorpha</taxon>
        <taxon>Reduviidae</taxon>
        <taxon>Triatominae</taxon>
        <taxon>Triatoma</taxon>
    </lineage>
</organism>
<evidence type="ECO:0000313" key="16">
    <source>
        <dbReference type="EMBL" id="JAC15335.1"/>
    </source>
</evidence>
<evidence type="ECO:0000256" key="5">
    <source>
        <dbReference type="ARBA" id="ARBA00022553"/>
    </source>
</evidence>
<dbReference type="GO" id="GO:0004693">
    <property type="term" value="F:cyclin-dependent protein serine/threonine kinase activity"/>
    <property type="evidence" value="ECO:0007669"/>
    <property type="project" value="UniProtKB-EC"/>
</dbReference>
<dbReference type="Gene3D" id="3.30.200.20">
    <property type="entry name" value="Phosphorylase Kinase, domain 1"/>
    <property type="match status" value="1"/>
</dbReference>
<dbReference type="PROSITE" id="PS50011">
    <property type="entry name" value="PROTEIN_KINASE_DOM"/>
    <property type="match status" value="1"/>
</dbReference>
<comment type="cofactor">
    <cofactor evidence="1">
        <name>Mg(2+)</name>
        <dbReference type="ChEBI" id="CHEBI:18420"/>
    </cofactor>
</comment>
<reference evidence="16" key="1">
    <citation type="journal article" date="2014" name="PLoS Negl. Trop. Dis.">
        <title>An updated insight into the Sialotranscriptome of Triatoma infestans: developmental stage and geographic variations.</title>
        <authorList>
            <person name="Schwarz A."/>
            <person name="Medrano-Mercado N."/>
            <person name="Schaub G.A."/>
            <person name="Struchiner C.J."/>
            <person name="Bargues M.D."/>
            <person name="Levy M.Z."/>
            <person name="Ribeiro J.M."/>
        </authorList>
    </citation>
    <scope>NUCLEOTIDE SEQUENCE</scope>
    <source>
        <strain evidence="16">Chile</strain>
        <tissue evidence="16">Salivary glands</tissue>
    </source>
</reference>
<evidence type="ECO:0000256" key="13">
    <source>
        <dbReference type="ARBA" id="ARBA00079859"/>
    </source>
</evidence>
<feature type="region of interest" description="Disordered" evidence="14">
    <location>
        <begin position="1"/>
        <end position="383"/>
    </location>
</feature>
<dbReference type="FunFam" id="1.10.510.10:FF:000124">
    <property type="entry name" value="cyclin-dependent kinase 11B isoform X1"/>
    <property type="match status" value="1"/>
</dbReference>
<keyword evidence="7" id="KW-0547">Nucleotide-binding</keyword>
<feature type="compositionally biased region" description="Low complexity" evidence="14">
    <location>
        <begin position="240"/>
        <end position="250"/>
    </location>
</feature>
<evidence type="ECO:0000256" key="2">
    <source>
        <dbReference type="ARBA" id="ARBA00006485"/>
    </source>
</evidence>
<feature type="compositionally biased region" description="Basic residues" evidence="14">
    <location>
        <begin position="52"/>
        <end position="94"/>
    </location>
</feature>
<feature type="compositionally biased region" description="Low complexity" evidence="14">
    <location>
        <begin position="327"/>
        <end position="337"/>
    </location>
</feature>
<dbReference type="EC" id="2.7.11.22" evidence="3"/>
<name>A0A023F1J4_TRIIF</name>
<keyword evidence="10" id="KW-0131">Cell cycle</keyword>
<dbReference type="InterPro" id="IPR000719">
    <property type="entry name" value="Prot_kinase_dom"/>
</dbReference>
<evidence type="ECO:0000256" key="1">
    <source>
        <dbReference type="ARBA" id="ARBA00001946"/>
    </source>
</evidence>
<evidence type="ECO:0000256" key="11">
    <source>
        <dbReference type="ARBA" id="ARBA00047811"/>
    </source>
</evidence>
<evidence type="ECO:0000256" key="9">
    <source>
        <dbReference type="ARBA" id="ARBA00022840"/>
    </source>
</evidence>
<dbReference type="Gene3D" id="1.10.510.10">
    <property type="entry name" value="Transferase(Phosphotransferase) domain 1"/>
    <property type="match status" value="1"/>
</dbReference>
<keyword evidence="4" id="KW-0723">Serine/threonine-protein kinase</keyword>
<evidence type="ECO:0000259" key="15">
    <source>
        <dbReference type="PROSITE" id="PS50011"/>
    </source>
</evidence>
<sequence length="760" mass="86152">MSYSHIMEVDDQIEDGEIKRSPPAIKEPSLESLSLSDEDAVDPLEIKPPQAHVHKRSRKSKHSSSSKRHGSSTEHRKKHHHSRSHRDERHHHHSCLRERNTLKEDHGSGRDETSSRSRRREHEARREERERARLEEQRLAEERIKEERLREEKERLKREEIVRKNKEMERDLRDKLEKRRHQTKERDKEKEERDMRRQRLMEAERVKETYKKDIEERRMRREAKERSRSRERKLAEEQAEAAAQAAANQAEMEKAGLVVVSDESRSPIIMDTVDDDEHDSPPSITPAVPPLVPGAAGSSAADKKQLSPAGMPRITSTSTNGDRRSSDSGSPASSSTDTDSDDDDDDSDDSGGGGGGGGGSGADSTPPPPDIKAEDGNEEMELEKDTLPPYLPAIQGCRSVEEFQCLNRIEEGTYGVVYRARDKRTDQIVALKRLKMEKEKEGFPITSLREINTLLKAQHPNIVTVREIVVGSNMDKIFIVMDYVEHDLKSLMETMKIKKQAFIPGEVKCLMQQLLRAVAHLHDNWILHRDLKASNLLLSHKGVLKVGDFGLAREYGSPLKPYTPIVVTLWYRAPELLLGAKEYSTPIDMWSVGCIFAELMTMEPLFTGKSEQDQLNKIFKTLGTPNERIWPGYNKLPAVQKMTFAEFPVSTLRSRFKAVPTEVGLNLLNGFLTYNPAARLTAESALSHEYFSEIPLPIDPAMFPTWPAKSEGHKIKKVCSPKPPSGGRDYKQLEDTDEGFHMGVGDRNQLSGGPGFSLKF</sequence>
<dbReference type="AlphaFoldDB" id="A0A023F1J4"/>
<dbReference type="InterPro" id="IPR045267">
    <property type="entry name" value="CDK11/PITSLRE_STKc"/>
</dbReference>
<evidence type="ECO:0000256" key="3">
    <source>
        <dbReference type="ARBA" id="ARBA00012425"/>
    </source>
</evidence>
<feature type="compositionally biased region" description="Gly residues" evidence="14">
    <location>
        <begin position="350"/>
        <end position="361"/>
    </location>
</feature>
<dbReference type="PROSITE" id="PS00108">
    <property type="entry name" value="PROTEIN_KINASE_ST"/>
    <property type="match status" value="1"/>
</dbReference>
<protein>
    <recommendedName>
        <fullName evidence="3">cyclin-dependent kinase</fullName>
        <ecNumber evidence="3">2.7.11.22</ecNumber>
    </recommendedName>
    <alternativeName>
        <fullName evidence="13">Galactosyltransferase-associated protein kinase p58/GTA</fullName>
    </alternativeName>
</protein>
<comment type="similarity">
    <text evidence="2">Belongs to the protein kinase superfamily. CMGC Ser/Thr protein kinase family. CDC2/CDKX subfamily.</text>
</comment>
<evidence type="ECO:0000256" key="14">
    <source>
        <dbReference type="SAM" id="MobiDB-lite"/>
    </source>
</evidence>
<evidence type="ECO:0000256" key="7">
    <source>
        <dbReference type="ARBA" id="ARBA00022741"/>
    </source>
</evidence>
<dbReference type="EMBL" id="GBBI01003377">
    <property type="protein sequence ID" value="JAC15335.1"/>
    <property type="molecule type" value="mRNA"/>
</dbReference>
<dbReference type="CDD" id="cd07843">
    <property type="entry name" value="STKc_CDC2L1"/>
    <property type="match status" value="1"/>
</dbReference>
<dbReference type="GO" id="GO:0005634">
    <property type="term" value="C:nucleus"/>
    <property type="evidence" value="ECO:0007669"/>
    <property type="project" value="UniProtKB-ARBA"/>
</dbReference>
<evidence type="ECO:0000256" key="12">
    <source>
        <dbReference type="ARBA" id="ARBA00048367"/>
    </source>
</evidence>
<feature type="region of interest" description="Disordered" evidence="14">
    <location>
        <begin position="738"/>
        <end position="760"/>
    </location>
</feature>
<feature type="compositionally biased region" description="Basic and acidic residues" evidence="14">
    <location>
        <begin position="184"/>
        <end position="236"/>
    </location>
</feature>
<proteinExistence type="evidence at transcript level"/>
<evidence type="ECO:0000256" key="4">
    <source>
        <dbReference type="ARBA" id="ARBA00022527"/>
    </source>
</evidence>
<evidence type="ECO:0000256" key="8">
    <source>
        <dbReference type="ARBA" id="ARBA00022777"/>
    </source>
</evidence>
<feature type="compositionally biased region" description="Acidic residues" evidence="14">
    <location>
        <begin position="338"/>
        <end position="349"/>
    </location>
</feature>
<feature type="compositionally biased region" description="Pro residues" evidence="14">
    <location>
        <begin position="283"/>
        <end position="292"/>
    </location>
</feature>
<keyword evidence="9" id="KW-0067">ATP-binding</keyword>
<dbReference type="GO" id="GO:0005524">
    <property type="term" value="F:ATP binding"/>
    <property type="evidence" value="ECO:0007669"/>
    <property type="project" value="UniProtKB-KW"/>
</dbReference>
<dbReference type="SUPFAM" id="SSF56112">
    <property type="entry name" value="Protein kinase-like (PK-like)"/>
    <property type="match status" value="1"/>
</dbReference>
<comment type="catalytic activity">
    <reaction evidence="12">
        <text>L-seryl-[protein] + ATP = O-phospho-L-seryl-[protein] + ADP + H(+)</text>
        <dbReference type="Rhea" id="RHEA:17989"/>
        <dbReference type="Rhea" id="RHEA-COMP:9863"/>
        <dbReference type="Rhea" id="RHEA-COMP:11604"/>
        <dbReference type="ChEBI" id="CHEBI:15378"/>
        <dbReference type="ChEBI" id="CHEBI:29999"/>
        <dbReference type="ChEBI" id="CHEBI:30616"/>
        <dbReference type="ChEBI" id="CHEBI:83421"/>
        <dbReference type="ChEBI" id="CHEBI:456216"/>
        <dbReference type="EC" id="2.7.11.22"/>
    </reaction>
</comment>
<dbReference type="GO" id="GO:0007346">
    <property type="term" value="P:regulation of mitotic cell cycle"/>
    <property type="evidence" value="ECO:0007669"/>
    <property type="project" value="TreeGrafter"/>
</dbReference>
<keyword evidence="5" id="KW-0597">Phosphoprotein</keyword>
<keyword evidence="6" id="KW-0808">Transferase</keyword>
<dbReference type="InterPro" id="IPR011009">
    <property type="entry name" value="Kinase-like_dom_sf"/>
</dbReference>
<dbReference type="FunFam" id="3.30.200.20:FF:000054">
    <property type="entry name" value="Cyclin-dependent kinase 11B"/>
    <property type="match status" value="1"/>
</dbReference>
<evidence type="ECO:0000256" key="6">
    <source>
        <dbReference type="ARBA" id="ARBA00022679"/>
    </source>
</evidence>
<dbReference type="SMART" id="SM00220">
    <property type="entry name" value="S_TKc"/>
    <property type="match status" value="1"/>
</dbReference>
<dbReference type="Pfam" id="PF00069">
    <property type="entry name" value="Pkinase"/>
    <property type="match status" value="1"/>
</dbReference>
<accession>A0A023F1J4</accession>
<dbReference type="InterPro" id="IPR050108">
    <property type="entry name" value="CDK"/>
</dbReference>
<dbReference type="PANTHER" id="PTHR24056:SF107">
    <property type="entry name" value="CYCLIN-DEPENDENT KINASE 11A-RELATED"/>
    <property type="match status" value="1"/>
</dbReference>
<dbReference type="PANTHER" id="PTHR24056">
    <property type="entry name" value="CELL DIVISION PROTEIN KINASE"/>
    <property type="match status" value="1"/>
</dbReference>
<feature type="compositionally biased region" description="Basic and acidic residues" evidence="14">
    <location>
        <begin position="95"/>
        <end position="177"/>
    </location>
</feature>
<dbReference type="InterPro" id="IPR008271">
    <property type="entry name" value="Ser/Thr_kinase_AS"/>
</dbReference>
<comment type="catalytic activity">
    <reaction evidence="11">
        <text>L-threonyl-[protein] + ATP = O-phospho-L-threonyl-[protein] + ADP + H(+)</text>
        <dbReference type="Rhea" id="RHEA:46608"/>
        <dbReference type="Rhea" id="RHEA-COMP:11060"/>
        <dbReference type="Rhea" id="RHEA-COMP:11605"/>
        <dbReference type="ChEBI" id="CHEBI:15378"/>
        <dbReference type="ChEBI" id="CHEBI:30013"/>
        <dbReference type="ChEBI" id="CHEBI:30616"/>
        <dbReference type="ChEBI" id="CHEBI:61977"/>
        <dbReference type="ChEBI" id="CHEBI:456216"/>
        <dbReference type="EC" id="2.7.11.22"/>
    </reaction>
</comment>